<name>A0A6N7PN74_9BACT</name>
<dbReference type="Pfam" id="PF20155">
    <property type="entry name" value="TMP_3"/>
    <property type="match status" value="1"/>
</dbReference>
<dbReference type="Proteomes" id="UP000440224">
    <property type="component" value="Unassembled WGS sequence"/>
</dbReference>
<dbReference type="OrthoDB" id="8019720at2"/>
<evidence type="ECO:0000313" key="3">
    <source>
        <dbReference type="EMBL" id="MRG90341.1"/>
    </source>
</evidence>
<dbReference type="RefSeq" id="WP_153817267.1">
    <property type="nucleotide sequence ID" value="NZ_WJIE01000001.1"/>
</dbReference>
<dbReference type="AlphaFoldDB" id="A0A6N7PN74"/>
<organism evidence="3 4">
    <name type="scientific">Polyangium spumosum</name>
    <dbReference type="NCBI Taxonomy" id="889282"/>
    <lineage>
        <taxon>Bacteria</taxon>
        <taxon>Pseudomonadati</taxon>
        <taxon>Myxococcota</taxon>
        <taxon>Polyangia</taxon>
        <taxon>Polyangiales</taxon>
        <taxon>Polyangiaceae</taxon>
        <taxon>Polyangium</taxon>
    </lineage>
</organism>
<feature type="domain" description="Tape measure protein N-terminal" evidence="2">
    <location>
        <begin position="191"/>
        <end position="341"/>
    </location>
</feature>
<dbReference type="EMBL" id="WJIE01000001">
    <property type="protein sequence ID" value="MRG90341.1"/>
    <property type="molecule type" value="Genomic_DNA"/>
</dbReference>
<feature type="compositionally biased region" description="Basic and acidic residues" evidence="1">
    <location>
        <begin position="1"/>
        <end position="14"/>
    </location>
</feature>
<feature type="compositionally biased region" description="Basic and acidic residues" evidence="1">
    <location>
        <begin position="26"/>
        <end position="60"/>
    </location>
</feature>
<dbReference type="InterPro" id="IPR013491">
    <property type="entry name" value="Tape_meas_N"/>
</dbReference>
<gene>
    <name evidence="3" type="ORF">GF068_00145</name>
</gene>
<evidence type="ECO:0000313" key="4">
    <source>
        <dbReference type="Proteomes" id="UP000440224"/>
    </source>
</evidence>
<reference evidence="3 4" key="1">
    <citation type="submission" date="2019-10" db="EMBL/GenBank/DDBJ databases">
        <title>A soil myxobacterium in the family Polyangiaceae.</title>
        <authorList>
            <person name="Li Y."/>
            <person name="Wang J."/>
        </authorList>
    </citation>
    <scope>NUCLEOTIDE SEQUENCE [LARGE SCALE GENOMIC DNA]</scope>
    <source>
        <strain evidence="3 4">DSM 14734</strain>
    </source>
</reference>
<comment type="caution">
    <text evidence="3">The sequence shown here is derived from an EMBL/GenBank/DDBJ whole genome shotgun (WGS) entry which is preliminary data.</text>
</comment>
<feature type="compositionally biased region" description="Low complexity" evidence="1">
    <location>
        <begin position="15"/>
        <end position="25"/>
    </location>
</feature>
<accession>A0A6N7PN74</accession>
<feature type="region of interest" description="Disordered" evidence="1">
    <location>
        <begin position="1"/>
        <end position="104"/>
    </location>
</feature>
<sequence length="718" mass="73600">MSADRAEEAARERSAAAARAQSSAERQAERLGEKAARQRAAAERAEATAKKRAASAERARSSANKARNKAEEAAAKQAEKAKKRAEKEEKRRAKALPPGISKTEARLLDSVRKFNPAQERREAMLERQLRKMREGARVGVDDDGGGGGGFGGGRAAAIAALAAAGTAVASGAARAAFDLGSAAVDAAAFREDTTRALAILRRSKGDADQVLMTAIRTADFIGQGRRDTLAQFTGLLGHFKDAGLVDRIVRSIADLGTVNPEANVDSIVRAMGKIQAQGYLQGDELNMLTEAGLAADKVYGKLAERLGKSTDEVRRMQGAGQLKAADVIEAILAAINELSGGRAAGLAARAKSLEDITGILGRLHAMPGNLMMDLDVTPGMRSFKSFMGGILDTLDPSGPQWGRITGVLGKVLNNTFGGIFADQDPGKFIDRLVTKMEQAEPIISAAVSGFRTGLGGVLGIFEKLDAMNAGPFGELSKLLGLDDVPWIERVAKGVGLIAGVAGVAVGLVGMLAAKWASFVGSVYAGILASYGYVVHFAEQVGGLLSGEGLAEAGRSAGTAIVDGLVGGIRSGALAVATAVKAMAGGAITTAEKTFGVASPSRVFLGIGHNVASGAELGITGGAGRVIRAAETMALAATRAANDNVVTPKAAGLGGSGGASSAGGRPVGQAAQFGGERVVMNFAPGSIQIVIQGSATERDGEAVARGLWAELQRIAEEGA</sequence>
<proteinExistence type="predicted"/>
<evidence type="ECO:0000256" key="1">
    <source>
        <dbReference type="SAM" id="MobiDB-lite"/>
    </source>
</evidence>
<evidence type="ECO:0000259" key="2">
    <source>
        <dbReference type="Pfam" id="PF20155"/>
    </source>
</evidence>
<feature type="compositionally biased region" description="Basic and acidic residues" evidence="1">
    <location>
        <begin position="68"/>
        <end position="91"/>
    </location>
</feature>
<dbReference type="NCBIfam" id="TIGR02675">
    <property type="entry name" value="tape_meas_nterm"/>
    <property type="match status" value="1"/>
</dbReference>
<keyword evidence="4" id="KW-1185">Reference proteome</keyword>
<protein>
    <submittedName>
        <fullName evidence="3">Tape measure protein</fullName>
    </submittedName>
</protein>